<proteinExistence type="predicted"/>
<evidence type="ECO:0000313" key="2">
    <source>
        <dbReference type="Proteomes" id="UP000005239"/>
    </source>
</evidence>
<name>A0A2A6BI32_PRIPA</name>
<reference evidence="2" key="1">
    <citation type="journal article" date="2008" name="Nat. Genet.">
        <title>The Pristionchus pacificus genome provides a unique perspective on nematode lifestyle and parasitism.</title>
        <authorList>
            <person name="Dieterich C."/>
            <person name="Clifton S.W."/>
            <person name="Schuster L.N."/>
            <person name="Chinwalla A."/>
            <person name="Delehaunty K."/>
            <person name="Dinkelacker I."/>
            <person name="Fulton L."/>
            <person name="Fulton R."/>
            <person name="Godfrey J."/>
            <person name="Minx P."/>
            <person name="Mitreva M."/>
            <person name="Roeseler W."/>
            <person name="Tian H."/>
            <person name="Witte H."/>
            <person name="Yang S.P."/>
            <person name="Wilson R.K."/>
            <person name="Sommer R.J."/>
        </authorList>
    </citation>
    <scope>NUCLEOTIDE SEQUENCE [LARGE SCALE GENOMIC DNA]</scope>
    <source>
        <strain evidence="2">PS312</strain>
    </source>
</reference>
<gene>
    <name evidence="1" type="primary">WBGene00284532</name>
</gene>
<reference evidence="1" key="2">
    <citation type="submission" date="2022-06" db="UniProtKB">
        <authorList>
            <consortium name="EnsemblMetazoa"/>
        </authorList>
    </citation>
    <scope>IDENTIFICATION</scope>
    <source>
        <strain evidence="1">PS312</strain>
    </source>
</reference>
<evidence type="ECO:0000313" key="1">
    <source>
        <dbReference type="EnsemblMetazoa" id="PPA46163.1"/>
    </source>
</evidence>
<protein>
    <submittedName>
        <fullName evidence="1">Uncharacterized protein</fullName>
    </submittedName>
</protein>
<accession>A0A8R1V1V9</accession>
<accession>A0A2A6BI32</accession>
<dbReference type="AlphaFoldDB" id="A0A2A6BI32"/>
<dbReference type="Proteomes" id="UP000005239">
    <property type="component" value="Unassembled WGS sequence"/>
</dbReference>
<dbReference type="EnsemblMetazoa" id="PPA46163.1">
    <property type="protein sequence ID" value="PPA46163.1"/>
    <property type="gene ID" value="WBGene00284532"/>
</dbReference>
<sequence>MNVVSLSLLILLPVLVVDALTKNSAFKIMRFLANGDKDKEAQLRAAIPEIEDAGLNAAELGFFVQMKDIANSIFRPGGIRKTLSHQDIIDQARKEATRTNDLIEQLSASIKNATYKGIIKNTKVLEKSFAGLFKCSTEESYKDTLEKLLITMKEYTKKIGSKPMCALQLRCGRVAIPISTYPMKDPEHDPHIMTQNLEIMVTTSIDNVLQLTADSDDFCTEQALIEAQVANCIASIRVIVEEKENLVNENGIESIARIVVNVQKESTEFIVNFKSSINEFLTKSITLTFGHCINLRVKGFQQGNDFGGVTG</sequence>
<organism evidence="1 2">
    <name type="scientific">Pristionchus pacificus</name>
    <name type="common">Parasitic nematode worm</name>
    <dbReference type="NCBI Taxonomy" id="54126"/>
    <lineage>
        <taxon>Eukaryota</taxon>
        <taxon>Metazoa</taxon>
        <taxon>Ecdysozoa</taxon>
        <taxon>Nematoda</taxon>
        <taxon>Chromadorea</taxon>
        <taxon>Rhabditida</taxon>
        <taxon>Rhabditina</taxon>
        <taxon>Diplogasteromorpha</taxon>
        <taxon>Diplogasteroidea</taxon>
        <taxon>Neodiplogasteridae</taxon>
        <taxon>Pristionchus</taxon>
    </lineage>
</organism>
<keyword evidence="2" id="KW-1185">Reference proteome</keyword>